<dbReference type="PANTHER" id="PTHR43859:SF11">
    <property type="entry name" value="4-COUMARATE--COA LIGASE"/>
    <property type="match status" value="1"/>
</dbReference>
<name>A0A6A3AWJ9_HIBSY</name>
<evidence type="ECO:0000256" key="2">
    <source>
        <dbReference type="ARBA" id="ARBA00022598"/>
    </source>
</evidence>
<sequence>MENLLFHCSTNHSLLSPVSFLDQAANAYGDKVSIVYGTVSFSWRQTHQRCLKLASALTQLGISSAYTVTSRNLGQ</sequence>
<dbReference type="GO" id="GO:0016874">
    <property type="term" value="F:ligase activity"/>
    <property type="evidence" value="ECO:0007669"/>
    <property type="project" value="UniProtKB-KW"/>
</dbReference>
<dbReference type="AlphaFoldDB" id="A0A6A3AWJ9"/>
<protein>
    <recommendedName>
        <fullName evidence="5">AMP-dependent synthetase/ligase domain-containing protein</fullName>
    </recommendedName>
</protein>
<evidence type="ECO:0008006" key="5">
    <source>
        <dbReference type="Google" id="ProtNLM"/>
    </source>
</evidence>
<proteinExistence type="inferred from homology"/>
<dbReference type="Gene3D" id="3.40.50.980">
    <property type="match status" value="1"/>
</dbReference>
<gene>
    <name evidence="3" type="ORF">F3Y22_tig00110387pilonHSYRG01048</name>
</gene>
<reference evidence="3" key="1">
    <citation type="submission" date="2019-09" db="EMBL/GenBank/DDBJ databases">
        <title>Draft genome information of white flower Hibiscus syriacus.</title>
        <authorList>
            <person name="Kim Y.-M."/>
        </authorList>
    </citation>
    <scope>NUCLEOTIDE SEQUENCE [LARGE SCALE GENOMIC DNA]</scope>
    <source>
        <strain evidence="3">YM2019G1</strain>
    </source>
</reference>
<dbReference type="PANTHER" id="PTHR43859">
    <property type="entry name" value="ACYL-ACTIVATING ENZYME"/>
    <property type="match status" value="1"/>
</dbReference>
<accession>A0A6A3AWJ9</accession>
<dbReference type="SUPFAM" id="SSF56801">
    <property type="entry name" value="Acetyl-CoA synthetase-like"/>
    <property type="match status" value="1"/>
</dbReference>
<dbReference type="Proteomes" id="UP000436088">
    <property type="component" value="Unassembled WGS sequence"/>
</dbReference>
<keyword evidence="2" id="KW-0436">Ligase</keyword>
<evidence type="ECO:0000313" key="4">
    <source>
        <dbReference type="Proteomes" id="UP000436088"/>
    </source>
</evidence>
<dbReference type="EMBL" id="VEPZ02000966">
    <property type="protein sequence ID" value="KAE8707189.1"/>
    <property type="molecule type" value="Genomic_DNA"/>
</dbReference>
<evidence type="ECO:0000313" key="3">
    <source>
        <dbReference type="EMBL" id="KAE8707189.1"/>
    </source>
</evidence>
<organism evidence="3 4">
    <name type="scientific">Hibiscus syriacus</name>
    <name type="common">Rose of Sharon</name>
    <dbReference type="NCBI Taxonomy" id="106335"/>
    <lineage>
        <taxon>Eukaryota</taxon>
        <taxon>Viridiplantae</taxon>
        <taxon>Streptophyta</taxon>
        <taxon>Embryophyta</taxon>
        <taxon>Tracheophyta</taxon>
        <taxon>Spermatophyta</taxon>
        <taxon>Magnoliopsida</taxon>
        <taxon>eudicotyledons</taxon>
        <taxon>Gunneridae</taxon>
        <taxon>Pentapetalae</taxon>
        <taxon>rosids</taxon>
        <taxon>malvids</taxon>
        <taxon>Malvales</taxon>
        <taxon>Malvaceae</taxon>
        <taxon>Malvoideae</taxon>
        <taxon>Hibiscus</taxon>
    </lineage>
</organism>
<keyword evidence="4" id="KW-1185">Reference proteome</keyword>
<comment type="caution">
    <text evidence="3">The sequence shown here is derived from an EMBL/GenBank/DDBJ whole genome shotgun (WGS) entry which is preliminary data.</text>
</comment>
<evidence type="ECO:0000256" key="1">
    <source>
        <dbReference type="ARBA" id="ARBA00006432"/>
    </source>
</evidence>
<comment type="similarity">
    <text evidence="1">Belongs to the ATP-dependent AMP-binding enzyme family.</text>
</comment>